<dbReference type="PANTHER" id="PTHR34837:SF2">
    <property type="entry name" value="OS05G0595500 PROTEIN"/>
    <property type="match status" value="1"/>
</dbReference>
<dbReference type="PANTHER" id="PTHR34837">
    <property type="entry name" value="OS05G0595500 PROTEIN"/>
    <property type="match status" value="1"/>
</dbReference>
<evidence type="ECO:0000313" key="5">
    <source>
        <dbReference type="Proteomes" id="UP001140206"/>
    </source>
</evidence>
<protein>
    <recommendedName>
        <fullName evidence="2">PH domain-containing protein</fullName>
    </recommendedName>
</protein>
<reference evidence="4" key="1">
    <citation type="submission" date="2022-08" db="EMBL/GenBank/DDBJ databases">
        <authorList>
            <person name="Marques A."/>
        </authorList>
    </citation>
    <scope>NUCLEOTIDE SEQUENCE</scope>
    <source>
        <strain evidence="4">RhyPub2mFocal</strain>
        <tissue evidence="4">Leaves</tissue>
    </source>
</reference>
<dbReference type="CDD" id="cd00821">
    <property type="entry name" value="PH"/>
    <property type="match status" value="1"/>
</dbReference>
<dbReference type="SUPFAM" id="SSF50729">
    <property type="entry name" value="PH domain-like"/>
    <property type="match status" value="1"/>
</dbReference>
<organism evidence="4 5">
    <name type="scientific">Rhynchospora pubera</name>
    <dbReference type="NCBI Taxonomy" id="906938"/>
    <lineage>
        <taxon>Eukaryota</taxon>
        <taxon>Viridiplantae</taxon>
        <taxon>Streptophyta</taxon>
        <taxon>Embryophyta</taxon>
        <taxon>Tracheophyta</taxon>
        <taxon>Spermatophyta</taxon>
        <taxon>Magnoliopsida</taxon>
        <taxon>Liliopsida</taxon>
        <taxon>Poales</taxon>
        <taxon>Cyperaceae</taxon>
        <taxon>Cyperoideae</taxon>
        <taxon>Rhynchosporeae</taxon>
        <taxon>Rhynchospora</taxon>
    </lineage>
</organism>
<name>A0AAV8ENN6_9POAL</name>
<dbReference type="InterPro" id="IPR001849">
    <property type="entry name" value="PH_domain"/>
</dbReference>
<dbReference type="SMART" id="SM00233">
    <property type="entry name" value="PH"/>
    <property type="match status" value="1"/>
</dbReference>
<keyword evidence="1" id="KW-0175">Coiled coil</keyword>
<dbReference type="AlphaFoldDB" id="A0AAV8ENN6"/>
<dbReference type="Proteomes" id="UP001140206">
    <property type="component" value="Chromosome 3"/>
</dbReference>
<dbReference type="Gene3D" id="2.30.29.30">
    <property type="entry name" value="Pleckstrin-homology domain (PH domain)/Phosphotyrosine-binding domain (PTB)"/>
    <property type="match status" value="1"/>
</dbReference>
<evidence type="ECO:0000313" key="4">
    <source>
        <dbReference type="EMBL" id="KAJ4780924.1"/>
    </source>
</evidence>
<feature type="domain" description="PH" evidence="2">
    <location>
        <begin position="113"/>
        <end position="228"/>
    </location>
</feature>
<sequence>MDGLYGKVEVFPEHFQPLKDSSNNCVSDANSRTETNFRSHIGSWSVKSVMGAASILNLLNLPRFRWPNSSDEDDKVILTKADVETLRAEIADAEDRETHLKARLENVDEVLRSARLSGYLYMRTRWMELPGEPPILDDSDVDDWLPRFVVLQGSCLYYFLKSTDLSPQDTTLLSDVTEIGPRPSFMQEDGQTRYAFFILTRQGLRFECSSLSEIQVECWMRVLRKDCNLQGEATTDKSVES</sequence>
<evidence type="ECO:0000259" key="2">
    <source>
        <dbReference type="PROSITE" id="PS50003"/>
    </source>
</evidence>
<evidence type="ECO:0000256" key="1">
    <source>
        <dbReference type="SAM" id="Coils"/>
    </source>
</evidence>
<dbReference type="PROSITE" id="PS50003">
    <property type="entry name" value="PH_DOMAIN"/>
    <property type="match status" value="1"/>
</dbReference>
<proteinExistence type="predicted"/>
<dbReference type="EMBL" id="JAMFTS010000003">
    <property type="protein sequence ID" value="KAJ4780924.1"/>
    <property type="molecule type" value="Genomic_DNA"/>
</dbReference>
<dbReference type="EMBL" id="JAMFTS010000003">
    <property type="protein sequence ID" value="KAJ4771144.1"/>
    <property type="molecule type" value="Genomic_DNA"/>
</dbReference>
<feature type="coiled-coil region" evidence="1">
    <location>
        <begin position="76"/>
        <end position="110"/>
    </location>
</feature>
<comment type="caution">
    <text evidence="4">The sequence shown here is derived from an EMBL/GenBank/DDBJ whole genome shotgun (WGS) entry which is preliminary data.</text>
</comment>
<dbReference type="InterPro" id="IPR011993">
    <property type="entry name" value="PH-like_dom_sf"/>
</dbReference>
<keyword evidence="5" id="KW-1185">Reference proteome</keyword>
<dbReference type="Pfam" id="PF00169">
    <property type="entry name" value="PH"/>
    <property type="match status" value="1"/>
</dbReference>
<evidence type="ECO:0000313" key="3">
    <source>
        <dbReference type="EMBL" id="KAJ4771144.1"/>
    </source>
</evidence>
<gene>
    <name evidence="3" type="ORF">LUZ62_055401</name>
    <name evidence="4" type="ORF">LUZ62_065181</name>
</gene>
<accession>A0AAV8ENN6</accession>